<dbReference type="InterPro" id="IPR050267">
    <property type="entry name" value="Anti-sigma-factor_SerPK"/>
</dbReference>
<dbReference type="SUPFAM" id="SSF55874">
    <property type="entry name" value="ATPase domain of HSP90 chaperone/DNA topoisomerase II/histidine kinase"/>
    <property type="match status" value="1"/>
</dbReference>
<accession>A0A6L9QX08</accession>
<feature type="region of interest" description="Disordered" evidence="1">
    <location>
        <begin position="1"/>
        <end position="23"/>
    </location>
</feature>
<dbReference type="InterPro" id="IPR036890">
    <property type="entry name" value="HATPase_C_sf"/>
</dbReference>
<dbReference type="Proteomes" id="UP000475532">
    <property type="component" value="Unassembled WGS sequence"/>
</dbReference>
<dbReference type="RefSeq" id="WP_163064193.1">
    <property type="nucleotide sequence ID" value="NZ_JAAGLI010001190.1"/>
</dbReference>
<organism evidence="2 3">
    <name type="scientific">Actinomadura bangladeshensis</name>
    <dbReference type="NCBI Taxonomy" id="453573"/>
    <lineage>
        <taxon>Bacteria</taxon>
        <taxon>Bacillati</taxon>
        <taxon>Actinomycetota</taxon>
        <taxon>Actinomycetes</taxon>
        <taxon>Streptosporangiales</taxon>
        <taxon>Thermomonosporaceae</taxon>
        <taxon>Actinomadura</taxon>
    </lineage>
</organism>
<dbReference type="Gene3D" id="3.30.565.10">
    <property type="entry name" value="Histidine kinase-like ATPase, C-terminal domain"/>
    <property type="match status" value="1"/>
</dbReference>
<dbReference type="EMBL" id="JAAGLI010001190">
    <property type="protein sequence ID" value="NEA29492.1"/>
    <property type="molecule type" value="Genomic_DNA"/>
</dbReference>
<evidence type="ECO:0008006" key="4">
    <source>
        <dbReference type="Google" id="ProtNLM"/>
    </source>
</evidence>
<evidence type="ECO:0000313" key="2">
    <source>
        <dbReference type="EMBL" id="NEA29492.1"/>
    </source>
</evidence>
<dbReference type="PANTHER" id="PTHR35526">
    <property type="entry name" value="ANTI-SIGMA-F FACTOR RSBW-RELATED"/>
    <property type="match status" value="1"/>
</dbReference>
<sequence length="275" mass="29526">MSDTGRAPLVRPQGLPRPPQALRAPVLPEDVGREWPMLTGNPADIPAGGACVFQLPGDPSAASRARSLVSATMRHLSFVLDPIEDAKLAVSELATNALAHASCTARPELWIWARTHPAQELVISVFDTDRDAWPTTGNADLLDEHGKGLSIVTAVAAGTGANPTRSRLTASTGKRVWFTLTLPTPWRTPHPAPTPICAATRLAQALNARAVPTTCRSDDTGISVLTTPTQNIWVEPTAFSWREGQCYTRRPLIDIQETAEHIVGHHQAQATTTPT</sequence>
<name>A0A6L9QX08_9ACTN</name>
<protein>
    <recommendedName>
        <fullName evidence="4">ATP-binding protein</fullName>
    </recommendedName>
</protein>
<gene>
    <name evidence="2" type="ORF">G3I70_44380</name>
</gene>
<evidence type="ECO:0000313" key="3">
    <source>
        <dbReference type="Proteomes" id="UP000475532"/>
    </source>
</evidence>
<reference evidence="2 3" key="1">
    <citation type="submission" date="2020-01" db="EMBL/GenBank/DDBJ databases">
        <title>Insect and environment-associated Actinomycetes.</title>
        <authorList>
            <person name="Currrie C."/>
            <person name="Chevrette M."/>
            <person name="Carlson C."/>
            <person name="Stubbendieck R."/>
            <person name="Wendt-Pienkowski E."/>
        </authorList>
    </citation>
    <scope>NUCLEOTIDE SEQUENCE [LARGE SCALE GENOMIC DNA]</scope>
    <source>
        <strain evidence="2 3">SID10258</strain>
    </source>
</reference>
<dbReference type="PANTHER" id="PTHR35526:SF3">
    <property type="entry name" value="ANTI-SIGMA-F FACTOR RSBW"/>
    <property type="match status" value="1"/>
</dbReference>
<proteinExistence type="predicted"/>
<dbReference type="AlphaFoldDB" id="A0A6L9QX08"/>
<dbReference type="CDD" id="cd16936">
    <property type="entry name" value="HATPase_RsbW-like"/>
    <property type="match status" value="1"/>
</dbReference>
<evidence type="ECO:0000256" key="1">
    <source>
        <dbReference type="SAM" id="MobiDB-lite"/>
    </source>
</evidence>
<comment type="caution">
    <text evidence="2">The sequence shown here is derived from an EMBL/GenBank/DDBJ whole genome shotgun (WGS) entry which is preliminary data.</text>
</comment>